<dbReference type="Gene3D" id="2.30.42.10">
    <property type="match status" value="1"/>
</dbReference>
<dbReference type="SUPFAM" id="SSF50494">
    <property type="entry name" value="Trypsin-like serine proteases"/>
    <property type="match status" value="1"/>
</dbReference>
<protein>
    <recommendedName>
        <fullName evidence="3">PDZ domain-containing protein</fullName>
    </recommendedName>
</protein>
<dbReference type="PANTHER" id="PTHR47389">
    <property type="entry name" value="OS09G0436400 PROTEIN"/>
    <property type="match status" value="1"/>
</dbReference>
<accession>A0AAD8TH24</accession>
<dbReference type="Gene3D" id="2.40.10.120">
    <property type="match status" value="1"/>
</dbReference>
<evidence type="ECO:0000313" key="2">
    <source>
        <dbReference type="Proteomes" id="UP001231189"/>
    </source>
</evidence>
<dbReference type="SUPFAM" id="SSF50156">
    <property type="entry name" value="PDZ domain-like"/>
    <property type="match status" value="1"/>
</dbReference>
<dbReference type="EMBL" id="JAUUTY010000002">
    <property type="protein sequence ID" value="KAK1681518.1"/>
    <property type="molecule type" value="Genomic_DNA"/>
</dbReference>
<keyword evidence="2" id="KW-1185">Reference proteome</keyword>
<organism evidence="1 2">
    <name type="scientific">Lolium multiflorum</name>
    <name type="common">Italian ryegrass</name>
    <name type="synonym">Lolium perenne subsp. multiflorum</name>
    <dbReference type="NCBI Taxonomy" id="4521"/>
    <lineage>
        <taxon>Eukaryota</taxon>
        <taxon>Viridiplantae</taxon>
        <taxon>Streptophyta</taxon>
        <taxon>Embryophyta</taxon>
        <taxon>Tracheophyta</taxon>
        <taxon>Spermatophyta</taxon>
        <taxon>Magnoliopsida</taxon>
        <taxon>Liliopsida</taxon>
        <taxon>Poales</taxon>
        <taxon>Poaceae</taxon>
        <taxon>BOP clade</taxon>
        <taxon>Pooideae</taxon>
        <taxon>Poodae</taxon>
        <taxon>Poeae</taxon>
        <taxon>Poeae Chloroplast Group 2 (Poeae type)</taxon>
        <taxon>Loliodinae</taxon>
        <taxon>Loliinae</taxon>
        <taxon>Lolium</taxon>
    </lineage>
</organism>
<reference evidence="1" key="1">
    <citation type="submission" date="2023-07" db="EMBL/GenBank/DDBJ databases">
        <title>A chromosome-level genome assembly of Lolium multiflorum.</title>
        <authorList>
            <person name="Chen Y."/>
            <person name="Copetti D."/>
            <person name="Kolliker R."/>
            <person name="Studer B."/>
        </authorList>
    </citation>
    <scope>NUCLEOTIDE SEQUENCE</scope>
    <source>
        <strain evidence="1">02402/16</strain>
        <tissue evidence="1">Leaf</tissue>
    </source>
</reference>
<dbReference type="AlphaFoldDB" id="A0AAD8TH24"/>
<dbReference type="InterPro" id="IPR009003">
    <property type="entry name" value="Peptidase_S1_PA"/>
</dbReference>
<comment type="caution">
    <text evidence="1">The sequence shown here is derived from an EMBL/GenBank/DDBJ whole genome shotgun (WGS) entry which is preliminary data.</text>
</comment>
<proteinExistence type="predicted"/>
<dbReference type="Proteomes" id="UP001231189">
    <property type="component" value="Unassembled WGS sequence"/>
</dbReference>
<evidence type="ECO:0008006" key="3">
    <source>
        <dbReference type="Google" id="ProtNLM"/>
    </source>
</evidence>
<evidence type="ECO:0000313" key="1">
    <source>
        <dbReference type="EMBL" id="KAK1681518.1"/>
    </source>
</evidence>
<sequence>AQFDLPTLEFFTASTCLSADPKLLPGRESGREAVLRSAHYVLGLSSFVNNTLLRRCSGFWIERDEKKNTGIVLTTAHLIRSNCPSMDHWLGQDEYSAEAKVVIHLLDDTTAEGQLIYLQKHYDLAFFRVGVDQSLQLPVPDFSNSVECAQEVFQLGRDEKMNLRITHGRAEYLNPTIYDRYHYMYLSRKDVDNEFDDGGPVIDFDSNVVGIVNNSTDGSFIPSSILLKCLDLWRTHGSIPRPHLGLKFSAIKLLDPAHIEKIWRKFNIDRGLIVQEVSKESHAEKLGIRMGDVIECFEGENISTTVELENMLLDLSKGHFAKGNDSHANINVSIGVFNARKRLWRTRELTVNVSDQGEIVAKGLMDVLALN</sequence>
<dbReference type="PANTHER" id="PTHR47389:SF5">
    <property type="entry name" value="OS09G0436700 PROTEIN"/>
    <property type="match status" value="1"/>
</dbReference>
<dbReference type="InterPro" id="IPR036034">
    <property type="entry name" value="PDZ_sf"/>
</dbReference>
<gene>
    <name evidence="1" type="ORF">QYE76_042366</name>
</gene>
<dbReference type="Pfam" id="PF13365">
    <property type="entry name" value="Trypsin_2"/>
    <property type="match status" value="1"/>
</dbReference>
<name>A0AAD8TH24_LOLMU</name>
<feature type="non-terminal residue" evidence="1">
    <location>
        <position position="371"/>
    </location>
</feature>